<keyword evidence="2" id="KW-0560">Oxidoreductase</keyword>
<dbReference type="InterPro" id="IPR036396">
    <property type="entry name" value="Cyt_P450_sf"/>
</dbReference>
<dbReference type="InterPro" id="IPR002397">
    <property type="entry name" value="Cyt_P450_B"/>
</dbReference>
<evidence type="ECO:0000313" key="3">
    <source>
        <dbReference type="EMBL" id="MCG2621845.1"/>
    </source>
</evidence>
<dbReference type="Gene3D" id="1.10.630.10">
    <property type="entry name" value="Cytochrome P450"/>
    <property type="match status" value="1"/>
</dbReference>
<sequence>MESTALPTETVHDDRAAHRFGGIALNTCTVLPPGDGKLSAYEYYPWDGPEFERDPNPWYARAQAEVPVLLDDTGAYVVSRYDDVMEFGPMPCMSVEPGWDAAGPWAVASSTIIGRDAPDHTRLRRQTTKWFAPRAVREWVTTTAAVTNEILDEMQGGTLDGWSDLSVLPTHRTMCRVLQVNDDEAIEVMAEMAETMPMLSARPRPGTWEMAAGGFDRLARRVDAIIEARSTSPAEGLIDALMDAERDGTMSSQEMRATALMLYSLGHMDVGYLIAAGLRVFAELPDVYATFRDSEEFRDAIINEIVRYDPPELSFYRTTLEDVTIRDVHIPAGSRIRFMMGAANRDPAFFEDPHRFDFRRPQDHSKNLSFGLGPHTCAGQGYARAQARTIFETVASRFKSIELAGPFEMDNTDFSRHFTKLPLRLGN</sequence>
<dbReference type="InterPro" id="IPR017972">
    <property type="entry name" value="Cyt_P450_CS"/>
</dbReference>
<keyword evidence="2" id="KW-0349">Heme</keyword>
<dbReference type="RefSeq" id="WP_237819468.1">
    <property type="nucleotide sequence ID" value="NZ_JAKLTQ010000004.1"/>
</dbReference>
<gene>
    <name evidence="3" type="ORF">LVY72_07930</name>
</gene>
<keyword evidence="2" id="KW-0408">Iron</keyword>
<dbReference type="PROSITE" id="PS00086">
    <property type="entry name" value="CYTOCHROME_P450"/>
    <property type="match status" value="1"/>
</dbReference>
<keyword evidence="2" id="KW-0503">Monooxygenase</keyword>
<dbReference type="Proteomes" id="UP001165368">
    <property type="component" value="Unassembled WGS sequence"/>
</dbReference>
<dbReference type="EMBL" id="JAKLTQ010000004">
    <property type="protein sequence ID" value="MCG2621845.1"/>
    <property type="molecule type" value="Genomic_DNA"/>
</dbReference>
<comment type="caution">
    <text evidence="3">The sequence shown here is derived from an EMBL/GenBank/DDBJ whole genome shotgun (WGS) entry which is preliminary data.</text>
</comment>
<keyword evidence="2" id="KW-0479">Metal-binding</keyword>
<reference evidence="3" key="1">
    <citation type="submission" date="2022-01" db="EMBL/GenBank/DDBJ databases">
        <authorList>
            <person name="Jo J.-H."/>
            <person name="Im W.-T."/>
        </authorList>
    </citation>
    <scope>NUCLEOTIDE SEQUENCE</scope>
    <source>
        <strain evidence="3">I2-34</strain>
    </source>
</reference>
<dbReference type="Pfam" id="PF00067">
    <property type="entry name" value="p450"/>
    <property type="match status" value="1"/>
</dbReference>
<dbReference type="SUPFAM" id="SSF48264">
    <property type="entry name" value="Cytochrome P450"/>
    <property type="match status" value="1"/>
</dbReference>
<evidence type="ECO:0000313" key="4">
    <source>
        <dbReference type="Proteomes" id="UP001165368"/>
    </source>
</evidence>
<dbReference type="InterPro" id="IPR001128">
    <property type="entry name" value="Cyt_P450"/>
</dbReference>
<protein>
    <submittedName>
        <fullName evidence="3">Cytochrome P450</fullName>
    </submittedName>
</protein>
<organism evidence="3 4">
    <name type="scientific">Arthrobacter hankyongi</name>
    <dbReference type="NCBI Taxonomy" id="2904801"/>
    <lineage>
        <taxon>Bacteria</taxon>
        <taxon>Bacillati</taxon>
        <taxon>Actinomycetota</taxon>
        <taxon>Actinomycetes</taxon>
        <taxon>Micrococcales</taxon>
        <taxon>Micrococcaceae</taxon>
        <taxon>Arthrobacter</taxon>
    </lineage>
</organism>
<dbReference type="PRINTS" id="PR00359">
    <property type="entry name" value="BP450"/>
</dbReference>
<dbReference type="PANTHER" id="PTHR46696:SF1">
    <property type="entry name" value="CYTOCHROME P450 YJIB-RELATED"/>
    <property type="match status" value="1"/>
</dbReference>
<comment type="similarity">
    <text evidence="1 2">Belongs to the cytochrome P450 family.</text>
</comment>
<keyword evidence="4" id="KW-1185">Reference proteome</keyword>
<accession>A0ABS9L5C9</accession>
<name>A0ABS9L5C9_9MICC</name>
<proteinExistence type="inferred from homology"/>
<evidence type="ECO:0000256" key="2">
    <source>
        <dbReference type="RuleBase" id="RU000461"/>
    </source>
</evidence>
<dbReference type="PANTHER" id="PTHR46696">
    <property type="entry name" value="P450, PUTATIVE (EUROFUNG)-RELATED"/>
    <property type="match status" value="1"/>
</dbReference>
<evidence type="ECO:0000256" key="1">
    <source>
        <dbReference type="ARBA" id="ARBA00010617"/>
    </source>
</evidence>